<dbReference type="EMBL" id="CAJVPL010002220">
    <property type="protein sequence ID" value="CAG8603679.1"/>
    <property type="molecule type" value="Genomic_DNA"/>
</dbReference>
<keyword evidence="2" id="KW-1185">Reference proteome</keyword>
<protein>
    <submittedName>
        <fullName evidence="1">2541_t:CDS:1</fullName>
    </submittedName>
</protein>
<name>A0A9N9CJ64_9GLOM</name>
<organism evidence="1 2">
    <name type="scientific">Ambispora gerdemannii</name>
    <dbReference type="NCBI Taxonomy" id="144530"/>
    <lineage>
        <taxon>Eukaryota</taxon>
        <taxon>Fungi</taxon>
        <taxon>Fungi incertae sedis</taxon>
        <taxon>Mucoromycota</taxon>
        <taxon>Glomeromycotina</taxon>
        <taxon>Glomeromycetes</taxon>
        <taxon>Archaeosporales</taxon>
        <taxon>Ambisporaceae</taxon>
        <taxon>Ambispora</taxon>
    </lineage>
</organism>
<sequence length="45" mass="5424">SRRWAGVADANVRHWHCIRPTEEANFQDQSDYGEFFEGCRRRKKI</sequence>
<dbReference type="AlphaFoldDB" id="A0A9N9CJ64"/>
<dbReference type="Proteomes" id="UP000789831">
    <property type="component" value="Unassembled WGS sequence"/>
</dbReference>
<comment type="caution">
    <text evidence="1">The sequence shown here is derived from an EMBL/GenBank/DDBJ whole genome shotgun (WGS) entry which is preliminary data.</text>
</comment>
<evidence type="ECO:0000313" key="2">
    <source>
        <dbReference type="Proteomes" id="UP000789831"/>
    </source>
</evidence>
<feature type="non-terminal residue" evidence="1">
    <location>
        <position position="1"/>
    </location>
</feature>
<reference evidence="1" key="1">
    <citation type="submission" date="2021-06" db="EMBL/GenBank/DDBJ databases">
        <authorList>
            <person name="Kallberg Y."/>
            <person name="Tangrot J."/>
            <person name="Rosling A."/>
        </authorList>
    </citation>
    <scope>NUCLEOTIDE SEQUENCE</scope>
    <source>
        <strain evidence="1">MT106</strain>
    </source>
</reference>
<proteinExistence type="predicted"/>
<evidence type="ECO:0000313" key="1">
    <source>
        <dbReference type="EMBL" id="CAG8603679.1"/>
    </source>
</evidence>
<gene>
    <name evidence="1" type="ORF">AGERDE_LOCUS9230</name>
</gene>
<accession>A0A9N9CJ64</accession>